<sequence length="166" mass="18007">MYVHPNFQPPGESTPSGIDLLLLRLPVTGRNYSSGCSLPGFLFGRNLYYGGAMSSRRRISLLVMLMMMLMLILLIKPPPSLHIILQEKAGVKRTPKGGRTKGGTTSDCRAEGARLGAAYGISHSVSKPTSRQSSPSVSPIHAPSKKVTELTCLHPRPEAKRKKKGK</sequence>
<feature type="compositionally biased region" description="Polar residues" evidence="1">
    <location>
        <begin position="123"/>
        <end position="137"/>
    </location>
</feature>
<protein>
    <submittedName>
        <fullName evidence="3">Uncharacterized protein</fullName>
    </submittedName>
</protein>
<gene>
    <name evidence="3" type="ORF">BDQ94DRAFT_141084</name>
</gene>
<evidence type="ECO:0000313" key="3">
    <source>
        <dbReference type="EMBL" id="RDH34891.1"/>
    </source>
</evidence>
<evidence type="ECO:0000256" key="1">
    <source>
        <dbReference type="SAM" id="MobiDB-lite"/>
    </source>
</evidence>
<keyword evidence="2" id="KW-1133">Transmembrane helix</keyword>
<keyword evidence="2" id="KW-0472">Membrane</keyword>
<evidence type="ECO:0000313" key="4">
    <source>
        <dbReference type="Proteomes" id="UP000253729"/>
    </source>
</evidence>
<proteinExistence type="predicted"/>
<dbReference type="EMBL" id="KZ852042">
    <property type="protein sequence ID" value="RDH34891.1"/>
    <property type="molecule type" value="Genomic_DNA"/>
</dbReference>
<evidence type="ECO:0000256" key="2">
    <source>
        <dbReference type="SAM" id="Phobius"/>
    </source>
</evidence>
<dbReference type="GeneID" id="38134103"/>
<feature type="region of interest" description="Disordered" evidence="1">
    <location>
        <begin position="123"/>
        <end position="166"/>
    </location>
</feature>
<accession>A0A3F3Q6U0</accession>
<organism evidence="3 4">
    <name type="scientific">Aspergillus welwitschiae</name>
    <dbReference type="NCBI Taxonomy" id="1341132"/>
    <lineage>
        <taxon>Eukaryota</taxon>
        <taxon>Fungi</taxon>
        <taxon>Dikarya</taxon>
        <taxon>Ascomycota</taxon>
        <taxon>Pezizomycotina</taxon>
        <taxon>Eurotiomycetes</taxon>
        <taxon>Eurotiomycetidae</taxon>
        <taxon>Eurotiales</taxon>
        <taxon>Aspergillaceae</taxon>
        <taxon>Aspergillus</taxon>
        <taxon>Aspergillus subgen. Circumdati</taxon>
    </lineage>
</organism>
<dbReference type="RefSeq" id="XP_026627913.1">
    <property type="nucleotide sequence ID" value="XM_026765747.1"/>
</dbReference>
<dbReference type="Proteomes" id="UP000253729">
    <property type="component" value="Unassembled WGS sequence"/>
</dbReference>
<keyword evidence="4" id="KW-1185">Reference proteome</keyword>
<keyword evidence="2" id="KW-0812">Transmembrane</keyword>
<reference evidence="3 4" key="1">
    <citation type="submission" date="2018-07" db="EMBL/GenBank/DDBJ databases">
        <title>The genomes of Aspergillus section Nigri reveals drivers in fungal speciation.</title>
        <authorList>
            <consortium name="DOE Joint Genome Institute"/>
            <person name="Vesth T.C."/>
            <person name="Nybo J."/>
            <person name="Theobald S."/>
            <person name="Brandl J."/>
            <person name="Frisvad J.C."/>
            <person name="Nielsen K.F."/>
            <person name="Lyhne E.K."/>
            <person name="Kogle M.E."/>
            <person name="Kuo A."/>
            <person name="Riley R."/>
            <person name="Clum A."/>
            <person name="Nolan M."/>
            <person name="Lipzen A."/>
            <person name="Salamov A."/>
            <person name="Henrissat B."/>
            <person name="Wiebenga A."/>
            <person name="De vries R.P."/>
            <person name="Grigoriev I.V."/>
            <person name="Mortensen U.H."/>
            <person name="Andersen M.R."/>
            <person name="Baker S.E."/>
        </authorList>
    </citation>
    <scope>NUCLEOTIDE SEQUENCE [LARGE SCALE GENOMIC DNA]</scope>
    <source>
        <strain evidence="3 4">CBS 139.54b</strain>
    </source>
</reference>
<dbReference type="AlphaFoldDB" id="A0A3F3Q6U0"/>
<feature type="transmembrane region" description="Helical" evidence="2">
    <location>
        <begin position="59"/>
        <end position="75"/>
    </location>
</feature>
<name>A0A3F3Q6U0_9EURO</name>